<evidence type="ECO:0000313" key="2">
    <source>
        <dbReference type="Proteomes" id="UP000829401"/>
    </source>
</evidence>
<evidence type="ECO:0000313" key="1">
    <source>
        <dbReference type="EMBL" id="UNO49720.1"/>
    </source>
</evidence>
<gene>
    <name evidence="1" type="ORF">K1I37_04070</name>
</gene>
<dbReference type="InterPro" id="IPR037135">
    <property type="entry name" value="DUF1653-like_dom_sf"/>
</dbReference>
<dbReference type="KEGG" id="aaco:K1I37_04070"/>
<reference evidence="2" key="1">
    <citation type="journal article" date="2022" name="G3 (Bethesda)">
        <title>Unveiling the complete genome sequence of Alicyclobacillus acidoterrestris DSM 3922T, a taint-producing strain.</title>
        <authorList>
            <person name="Leonardo I.C."/>
            <person name="Barreto Crespo M.T."/>
            <person name="Gaspar F.B."/>
        </authorList>
    </citation>
    <scope>NUCLEOTIDE SEQUENCE [LARGE SCALE GENOMIC DNA]</scope>
    <source>
        <strain evidence="2">DSM 3922</strain>
    </source>
</reference>
<organism evidence="1 2">
    <name type="scientific">Alicyclobacillus acidoterrestris (strain ATCC 49025 / DSM 3922 / CIP 106132 / NCIMB 13137 / GD3B)</name>
    <dbReference type="NCBI Taxonomy" id="1356854"/>
    <lineage>
        <taxon>Bacteria</taxon>
        <taxon>Bacillati</taxon>
        <taxon>Bacillota</taxon>
        <taxon>Bacilli</taxon>
        <taxon>Bacillales</taxon>
        <taxon>Alicyclobacillaceae</taxon>
        <taxon>Alicyclobacillus</taxon>
    </lineage>
</organism>
<dbReference type="Pfam" id="PF07866">
    <property type="entry name" value="DUF1653"/>
    <property type="match status" value="1"/>
</dbReference>
<dbReference type="InterPro" id="IPR023387">
    <property type="entry name" value="DUF1653-like_dom"/>
</dbReference>
<sequence>MSPEERMSTLRPGQIFRHYKGGLYTYHAIGRHSETEEWYVVYATKTGDIWIRPYDMFFETVEVDGQVVPRFQPLADA</sequence>
<accession>T0BK57</accession>
<protein>
    <submittedName>
        <fullName evidence="1">DUF1653 domain-containing protein</fullName>
    </submittedName>
</protein>
<dbReference type="RefSeq" id="WP_021298671.1">
    <property type="nucleotide sequence ID" value="NZ_AURB01000201.1"/>
</dbReference>
<proteinExistence type="predicted"/>
<dbReference type="Gene3D" id="2.30.30.320">
    <property type="entry name" value="DUF1653-like domain"/>
    <property type="match status" value="1"/>
</dbReference>
<dbReference type="OrthoDB" id="371169at2"/>
<dbReference type="STRING" id="1356854.N007_17665"/>
<keyword evidence="2" id="KW-1185">Reference proteome</keyword>
<accession>A0A9E7CSJ5</accession>
<dbReference type="AlphaFoldDB" id="T0BK57"/>
<dbReference type="EMBL" id="CP080467">
    <property type="protein sequence ID" value="UNO49720.1"/>
    <property type="molecule type" value="Genomic_DNA"/>
</dbReference>
<dbReference type="Proteomes" id="UP000829401">
    <property type="component" value="Chromosome"/>
</dbReference>
<name>T0BK57_ALIAG</name>
<dbReference type="eggNOG" id="COG4728">
    <property type="taxonomic scope" value="Bacteria"/>
</dbReference>